<keyword evidence="2" id="KW-1185">Reference proteome</keyword>
<reference evidence="1 2" key="1">
    <citation type="submission" date="2024-01" db="EMBL/GenBank/DDBJ databases">
        <title>Genome assemblies of Stephania.</title>
        <authorList>
            <person name="Yang L."/>
        </authorList>
    </citation>
    <scope>NUCLEOTIDE SEQUENCE [LARGE SCALE GENOMIC DNA]</scope>
    <source>
        <strain evidence="1">QJT</strain>
        <tissue evidence="1">Leaf</tissue>
    </source>
</reference>
<organism evidence="1 2">
    <name type="scientific">Stephania japonica</name>
    <dbReference type="NCBI Taxonomy" id="461633"/>
    <lineage>
        <taxon>Eukaryota</taxon>
        <taxon>Viridiplantae</taxon>
        <taxon>Streptophyta</taxon>
        <taxon>Embryophyta</taxon>
        <taxon>Tracheophyta</taxon>
        <taxon>Spermatophyta</taxon>
        <taxon>Magnoliopsida</taxon>
        <taxon>Ranunculales</taxon>
        <taxon>Menispermaceae</taxon>
        <taxon>Menispermoideae</taxon>
        <taxon>Cissampelideae</taxon>
        <taxon>Stephania</taxon>
    </lineage>
</organism>
<dbReference type="AlphaFoldDB" id="A0AAP0IJ44"/>
<accession>A0AAP0IJ44</accession>
<name>A0AAP0IJ44_9MAGN</name>
<dbReference type="EMBL" id="JBBNAE010000006">
    <property type="protein sequence ID" value="KAK9116474.1"/>
    <property type="molecule type" value="Genomic_DNA"/>
</dbReference>
<evidence type="ECO:0000313" key="1">
    <source>
        <dbReference type="EMBL" id="KAK9116474.1"/>
    </source>
</evidence>
<gene>
    <name evidence="1" type="ORF">Sjap_015421</name>
</gene>
<proteinExistence type="predicted"/>
<protein>
    <submittedName>
        <fullName evidence="1">Uncharacterized protein</fullName>
    </submittedName>
</protein>
<sequence length="66" mass="7506">MKDYLKTMKTLAGNLATAGAAIPDRFTPSIINKDFKKIREIEVLTIIEVVVEEVIKVEAATRTWKW</sequence>
<comment type="caution">
    <text evidence="1">The sequence shown here is derived from an EMBL/GenBank/DDBJ whole genome shotgun (WGS) entry which is preliminary data.</text>
</comment>
<dbReference type="Proteomes" id="UP001417504">
    <property type="component" value="Unassembled WGS sequence"/>
</dbReference>
<evidence type="ECO:0000313" key="2">
    <source>
        <dbReference type="Proteomes" id="UP001417504"/>
    </source>
</evidence>